<accession>A0A0W8CRL8</accession>
<feature type="transmembrane region" description="Helical" evidence="1">
    <location>
        <begin position="113"/>
        <end position="137"/>
    </location>
</feature>
<reference evidence="2 3" key="1">
    <citation type="submission" date="2015-11" db="EMBL/GenBank/DDBJ databases">
        <title>Genomes and virulence difference between two physiological races of Phytophthora nicotianae.</title>
        <authorList>
            <person name="Liu H."/>
            <person name="Ma X."/>
            <person name="Yu H."/>
            <person name="Fang D."/>
            <person name="Li Y."/>
            <person name="Wang X."/>
            <person name="Wang W."/>
            <person name="Dong Y."/>
            <person name="Xiao B."/>
        </authorList>
    </citation>
    <scope>NUCLEOTIDE SEQUENCE [LARGE SCALE GENOMIC DNA]</scope>
    <source>
        <strain evidence="3">race 1</strain>
    </source>
</reference>
<feature type="transmembrane region" description="Helical" evidence="1">
    <location>
        <begin position="143"/>
        <end position="163"/>
    </location>
</feature>
<name>A0A0W8CRL8_PHYNI</name>
<organism evidence="2 3">
    <name type="scientific">Phytophthora nicotianae</name>
    <name type="common">Potato buckeye rot agent</name>
    <name type="synonym">Phytophthora parasitica</name>
    <dbReference type="NCBI Taxonomy" id="4792"/>
    <lineage>
        <taxon>Eukaryota</taxon>
        <taxon>Sar</taxon>
        <taxon>Stramenopiles</taxon>
        <taxon>Oomycota</taxon>
        <taxon>Peronosporomycetes</taxon>
        <taxon>Peronosporales</taxon>
        <taxon>Peronosporaceae</taxon>
        <taxon>Phytophthora</taxon>
    </lineage>
</organism>
<dbReference type="Proteomes" id="UP000054636">
    <property type="component" value="Unassembled WGS sequence"/>
</dbReference>
<dbReference type="EMBL" id="LNFP01001302">
    <property type="protein sequence ID" value="KUF86827.1"/>
    <property type="molecule type" value="Genomic_DNA"/>
</dbReference>
<gene>
    <name evidence="2" type="ORF">AM588_10001261</name>
</gene>
<sequence length="274" mass="30539">MPAFCKHHLSTVWKAAQVELQGEYSIYRVQDLFTYINTASSARVFLAQLLTPLPCLAITAIVDLLPLRPISNNANSNQLFFVRAFASFWLANTTTHNQFKHIVPQLPLSNAKIAIYGAVVAAITVTAMYGLVLIVGFPLPFSIITMSPVWLSLFVLPMALWMVKSRTDPESWPLVVTSLKVMVCQEVLVVVYTTYFYVFTTIPASGKTYFALLLPVLKLVFRNAMAKTVGYLSDEVPEGVNTTQLTVTTRFVLSSLWRAMASYDQSNHILTTSN</sequence>
<evidence type="ECO:0000313" key="3">
    <source>
        <dbReference type="Proteomes" id="UP000054636"/>
    </source>
</evidence>
<dbReference type="AlphaFoldDB" id="A0A0W8CRL8"/>
<comment type="caution">
    <text evidence="2">The sequence shown here is derived from an EMBL/GenBank/DDBJ whole genome shotgun (WGS) entry which is preliminary data.</text>
</comment>
<keyword evidence="1" id="KW-1133">Transmembrane helix</keyword>
<keyword evidence="1" id="KW-0812">Transmembrane</keyword>
<feature type="transmembrane region" description="Helical" evidence="1">
    <location>
        <begin position="204"/>
        <end position="221"/>
    </location>
</feature>
<evidence type="ECO:0000313" key="2">
    <source>
        <dbReference type="EMBL" id="KUF86827.1"/>
    </source>
</evidence>
<evidence type="ECO:0000256" key="1">
    <source>
        <dbReference type="SAM" id="Phobius"/>
    </source>
</evidence>
<keyword evidence="1" id="KW-0472">Membrane</keyword>
<protein>
    <submittedName>
        <fullName evidence="2">Uncharacterized protein</fullName>
    </submittedName>
</protein>
<proteinExistence type="predicted"/>